<evidence type="ECO:0000256" key="2">
    <source>
        <dbReference type="ARBA" id="ARBA00023002"/>
    </source>
</evidence>
<dbReference type="PANTHER" id="PTHR42804:SF1">
    <property type="entry name" value="ALDEHYDE DEHYDROGENASE-RELATED"/>
    <property type="match status" value="1"/>
</dbReference>
<organism evidence="4 5">
    <name type="scientific">Planotetraspora kaengkrachanensis</name>
    <dbReference type="NCBI Taxonomy" id="575193"/>
    <lineage>
        <taxon>Bacteria</taxon>
        <taxon>Bacillati</taxon>
        <taxon>Actinomycetota</taxon>
        <taxon>Actinomycetes</taxon>
        <taxon>Streptosporangiales</taxon>
        <taxon>Streptosporangiaceae</taxon>
        <taxon>Planotetraspora</taxon>
    </lineage>
</organism>
<keyword evidence="5" id="KW-1185">Reference proteome</keyword>
<evidence type="ECO:0000313" key="5">
    <source>
        <dbReference type="Proteomes" id="UP000630097"/>
    </source>
</evidence>
<dbReference type="CDD" id="cd07138">
    <property type="entry name" value="ALDH_CddD_SSP0762"/>
    <property type="match status" value="1"/>
</dbReference>
<sequence>MRKIDQVYIGGAFVTPHGSELSPLFNPATEEVVGEVRLADEADAEAAIAAAKRALVNFSTTGKRERIDILERVSAAIAKRVDELKEAMIEEYGGTKDFVDATMPHAASVFLDAARTLESYELTRPAGGAIVSMQPVGVAAVITPWNHSVAFICEKVSSAIAAGCTTVVKPSELSALQTQIMTECFDDAGVPAGLINVVTGRGDVVGEVLSRHPDVAKVSFTGSTAVGQRIMRNGAETMKRVTLELGGKGPSVFLDDADLEAGVPAAIAVGFANNGQACFAGTRILAPDSRLEEVLDAVRAVVPTFKVGDPRDPSTALGPLVNQRQYDRVQSYIRLGRDEGAQILVGGEGRPEGLDKGWFTRPTVFTGVSNDMRIAREEIFGPVLCVISYRDEDEAVAIANDTPYGLQAYVFSADAARARRIADRLESGTVLINGARMDPRAPHGGVKMSGLGREHGVYGMEAYLEPRAVIA</sequence>
<dbReference type="Gene3D" id="3.40.309.10">
    <property type="entry name" value="Aldehyde Dehydrogenase, Chain A, domain 2"/>
    <property type="match status" value="1"/>
</dbReference>
<name>A0A8J3PQ16_9ACTN</name>
<dbReference type="PANTHER" id="PTHR42804">
    <property type="entry name" value="ALDEHYDE DEHYDROGENASE"/>
    <property type="match status" value="1"/>
</dbReference>
<dbReference type="RefSeq" id="WP_203881162.1">
    <property type="nucleotide sequence ID" value="NZ_BAABHH010000002.1"/>
</dbReference>
<protein>
    <submittedName>
        <fullName evidence="4">Aldehyde dehydrogenase</fullName>
    </submittedName>
</protein>
<dbReference type="InterPro" id="IPR016161">
    <property type="entry name" value="Ald_DH/histidinol_DH"/>
</dbReference>
<dbReference type="Gene3D" id="3.40.605.10">
    <property type="entry name" value="Aldehyde Dehydrogenase, Chain A, domain 1"/>
    <property type="match status" value="1"/>
</dbReference>
<dbReference type="AlphaFoldDB" id="A0A8J3PQ16"/>
<evidence type="ECO:0000256" key="1">
    <source>
        <dbReference type="ARBA" id="ARBA00009986"/>
    </source>
</evidence>
<evidence type="ECO:0000259" key="3">
    <source>
        <dbReference type="Pfam" id="PF00171"/>
    </source>
</evidence>
<reference evidence="4 5" key="1">
    <citation type="submission" date="2021-01" db="EMBL/GenBank/DDBJ databases">
        <title>Whole genome shotgun sequence of Planotetraspora kaengkrachanensis NBRC 104272.</title>
        <authorList>
            <person name="Komaki H."/>
            <person name="Tamura T."/>
        </authorList>
    </citation>
    <scope>NUCLEOTIDE SEQUENCE [LARGE SCALE GENOMIC DNA]</scope>
    <source>
        <strain evidence="4 5">NBRC 104272</strain>
    </source>
</reference>
<dbReference type="InterPro" id="IPR016162">
    <property type="entry name" value="Ald_DH_N"/>
</dbReference>
<dbReference type="Pfam" id="PF00171">
    <property type="entry name" value="Aldedh"/>
    <property type="match status" value="1"/>
</dbReference>
<accession>A0A8J3PQ16</accession>
<dbReference type="Proteomes" id="UP000630097">
    <property type="component" value="Unassembled WGS sequence"/>
</dbReference>
<dbReference type="FunFam" id="3.40.605.10:FF:000007">
    <property type="entry name" value="NAD/NADP-dependent betaine aldehyde dehydrogenase"/>
    <property type="match status" value="1"/>
</dbReference>
<dbReference type="SUPFAM" id="SSF53720">
    <property type="entry name" value="ALDH-like"/>
    <property type="match status" value="1"/>
</dbReference>
<dbReference type="GO" id="GO:0016620">
    <property type="term" value="F:oxidoreductase activity, acting on the aldehyde or oxo group of donors, NAD or NADP as acceptor"/>
    <property type="evidence" value="ECO:0007669"/>
    <property type="project" value="InterPro"/>
</dbReference>
<comment type="similarity">
    <text evidence="1">Belongs to the aldehyde dehydrogenase family.</text>
</comment>
<comment type="caution">
    <text evidence="4">The sequence shown here is derived from an EMBL/GenBank/DDBJ whole genome shotgun (WGS) entry which is preliminary data.</text>
</comment>
<dbReference type="InterPro" id="IPR016163">
    <property type="entry name" value="Ald_DH_C"/>
</dbReference>
<gene>
    <name evidence="4" type="ORF">Pka01_07840</name>
</gene>
<feature type="domain" description="Aldehyde dehydrogenase" evidence="3">
    <location>
        <begin position="17"/>
        <end position="469"/>
    </location>
</feature>
<evidence type="ECO:0000313" key="4">
    <source>
        <dbReference type="EMBL" id="GIG77657.1"/>
    </source>
</evidence>
<dbReference type="InterPro" id="IPR015590">
    <property type="entry name" value="Aldehyde_DH_dom"/>
</dbReference>
<proteinExistence type="inferred from homology"/>
<dbReference type="EMBL" id="BONV01000002">
    <property type="protein sequence ID" value="GIG77657.1"/>
    <property type="molecule type" value="Genomic_DNA"/>
</dbReference>
<keyword evidence="2" id="KW-0560">Oxidoreductase</keyword>
<dbReference type="FunFam" id="3.40.309.10:FF:000012">
    <property type="entry name" value="Betaine aldehyde dehydrogenase"/>
    <property type="match status" value="1"/>
</dbReference>